<dbReference type="SUPFAM" id="SSF47240">
    <property type="entry name" value="Ferritin-like"/>
    <property type="match status" value="1"/>
</dbReference>
<organism evidence="5 6">
    <name type="scientific">Plasticicumulans lactativorans</name>
    <dbReference type="NCBI Taxonomy" id="1133106"/>
    <lineage>
        <taxon>Bacteria</taxon>
        <taxon>Pseudomonadati</taxon>
        <taxon>Pseudomonadota</taxon>
        <taxon>Gammaproteobacteria</taxon>
        <taxon>Candidatus Competibacteraceae</taxon>
        <taxon>Plasticicumulans</taxon>
    </lineage>
</organism>
<dbReference type="Proteomes" id="UP000295765">
    <property type="component" value="Unassembled WGS sequence"/>
</dbReference>
<keyword evidence="2" id="KW-0288">FMN</keyword>
<evidence type="ECO:0000256" key="1">
    <source>
        <dbReference type="ARBA" id="ARBA00022630"/>
    </source>
</evidence>
<gene>
    <name evidence="5" type="ORF">EV699_10156</name>
</gene>
<comment type="caution">
    <text evidence="5">The sequence shown here is derived from an EMBL/GenBank/DDBJ whole genome shotgun (WGS) entry which is preliminary data.</text>
</comment>
<keyword evidence="5" id="KW-0503">Monooxygenase</keyword>
<keyword evidence="3" id="KW-0560">Oxidoreductase</keyword>
<dbReference type="OrthoDB" id="9778912at2"/>
<evidence type="ECO:0000256" key="2">
    <source>
        <dbReference type="ARBA" id="ARBA00022643"/>
    </source>
</evidence>
<reference evidence="5 6" key="1">
    <citation type="submission" date="2019-03" db="EMBL/GenBank/DDBJ databases">
        <title>Genomic Encyclopedia of Type Strains, Phase IV (KMG-IV): sequencing the most valuable type-strain genomes for metagenomic binning, comparative biology and taxonomic classification.</title>
        <authorList>
            <person name="Goeker M."/>
        </authorList>
    </citation>
    <scope>NUCLEOTIDE SEQUENCE [LARGE SCALE GENOMIC DNA]</scope>
    <source>
        <strain evidence="5 6">DSM 25287</strain>
    </source>
</reference>
<feature type="domain" description="DUF6306" evidence="4">
    <location>
        <begin position="375"/>
        <end position="498"/>
    </location>
</feature>
<dbReference type="PANTHER" id="PTHR32332">
    <property type="entry name" value="2-NITROPROPANE DIOXYGENASE"/>
    <property type="match status" value="1"/>
</dbReference>
<dbReference type="Pfam" id="PF19825">
    <property type="entry name" value="DUF6306"/>
    <property type="match status" value="1"/>
</dbReference>
<dbReference type="CDD" id="cd04730">
    <property type="entry name" value="NPD_like"/>
    <property type="match status" value="1"/>
</dbReference>
<evidence type="ECO:0000256" key="3">
    <source>
        <dbReference type="ARBA" id="ARBA00023002"/>
    </source>
</evidence>
<name>A0A4R2LDH6_9GAMM</name>
<dbReference type="EMBL" id="SLWY01000001">
    <property type="protein sequence ID" value="TCO83672.1"/>
    <property type="molecule type" value="Genomic_DNA"/>
</dbReference>
<evidence type="ECO:0000259" key="4">
    <source>
        <dbReference type="Pfam" id="PF19825"/>
    </source>
</evidence>
<dbReference type="Pfam" id="PF03060">
    <property type="entry name" value="NMO"/>
    <property type="match status" value="1"/>
</dbReference>
<keyword evidence="1" id="KW-0285">Flavoprotein</keyword>
<dbReference type="InterPro" id="IPR009078">
    <property type="entry name" value="Ferritin-like_SF"/>
</dbReference>
<dbReference type="RefSeq" id="WP_132537947.1">
    <property type="nucleotide sequence ID" value="NZ_SLWY01000001.1"/>
</dbReference>
<evidence type="ECO:0000313" key="6">
    <source>
        <dbReference type="Proteomes" id="UP000295765"/>
    </source>
</evidence>
<dbReference type="SUPFAM" id="SSF51412">
    <property type="entry name" value="Inosine monophosphate dehydrogenase (IMPDH)"/>
    <property type="match status" value="1"/>
</dbReference>
<dbReference type="GO" id="GO:0018580">
    <property type="term" value="F:nitronate monooxygenase activity"/>
    <property type="evidence" value="ECO:0007669"/>
    <property type="project" value="InterPro"/>
</dbReference>
<dbReference type="PANTHER" id="PTHR32332:SF20">
    <property type="entry name" value="2-NITROPROPANE DIOXYGENASE-LIKE PROTEIN"/>
    <property type="match status" value="1"/>
</dbReference>
<dbReference type="InterPro" id="IPR004136">
    <property type="entry name" value="NMO"/>
</dbReference>
<sequence length="506" mass="54063">MSTPRRDAQAGDDPAQAILHTPLCELLGCRYPLILAGMGGVARSALVAAVTQAGGFGFLGMVREPLALIRDEVARVRRRTGRPFGVNLIPAATPPALLAAQVELCIELGVPVVGLFWDVLPEVVGRLRDAGILVVYQVGSALEARLAQRAGAGVLIAQGIEAGGHVRARQPLAQVLAEVRVVARVPVAAAGGIADGAGVARVLAQGAQAAVLGTALLATEESCAHDYHKQRLLEAQGSDTVLTEAFRINWPPHAPVRVLPNSVTRGEHGEPSAARRTVIGEEQGRPIYLFSTDSPLQSMTGDFEAMALYAGTGVGSIRTLEPAAHRIARLVAEAAGRLRPRAPDAPEPIEFASPVCYAAEFERQQEARDAHLRTLLARLDELLEAERAGARVALRMAAQAQDAVLKRAIELVHHDEAKWCAMLTRHIRRLQGTPSARTGAFYDKAMAIGDLHERLAFLNRGQGWVVRKLRELLTVVEDAALRDDLIGMLVAHEANIDTVDALLPPA</sequence>
<dbReference type="CDD" id="cd00657">
    <property type="entry name" value="Ferritin_like"/>
    <property type="match status" value="1"/>
</dbReference>
<dbReference type="InterPro" id="IPR046273">
    <property type="entry name" value="DUF6306"/>
</dbReference>
<dbReference type="Gene3D" id="3.20.20.70">
    <property type="entry name" value="Aldolase class I"/>
    <property type="match status" value="1"/>
</dbReference>
<protein>
    <submittedName>
        <fullName evidence="5">Nitronate monooxygenase</fullName>
    </submittedName>
</protein>
<accession>A0A4R2LDH6</accession>
<dbReference type="InterPro" id="IPR013785">
    <property type="entry name" value="Aldolase_TIM"/>
</dbReference>
<keyword evidence="6" id="KW-1185">Reference proteome</keyword>
<proteinExistence type="predicted"/>
<evidence type="ECO:0000313" key="5">
    <source>
        <dbReference type="EMBL" id="TCO83672.1"/>
    </source>
</evidence>
<dbReference type="AlphaFoldDB" id="A0A4R2LDH6"/>